<dbReference type="GO" id="GO:0016787">
    <property type="term" value="F:hydrolase activity"/>
    <property type="evidence" value="ECO:0007669"/>
    <property type="project" value="UniProtKB-KW"/>
</dbReference>
<proteinExistence type="predicted"/>
<gene>
    <name evidence="3" type="ORF">B5F11_16725</name>
</gene>
<evidence type="ECO:0000256" key="1">
    <source>
        <dbReference type="ARBA" id="ARBA00022801"/>
    </source>
</evidence>
<accession>A0A1Y4MTP3</accession>
<dbReference type="Proteomes" id="UP000196386">
    <property type="component" value="Unassembled WGS sequence"/>
</dbReference>
<comment type="caution">
    <text evidence="3">The sequence shown here is derived from an EMBL/GenBank/DDBJ whole genome shotgun (WGS) entry which is preliminary data.</text>
</comment>
<name>A0A1Y4MTP3_9FIRM</name>
<evidence type="ECO:0000313" key="3">
    <source>
        <dbReference type="EMBL" id="OUP67735.1"/>
    </source>
</evidence>
<reference evidence="4" key="1">
    <citation type="submission" date="2017-04" db="EMBL/GenBank/DDBJ databases">
        <title>Function of individual gut microbiota members based on whole genome sequencing of pure cultures obtained from chicken caecum.</title>
        <authorList>
            <person name="Medvecky M."/>
            <person name="Cejkova D."/>
            <person name="Polansky O."/>
            <person name="Karasova D."/>
            <person name="Kubasova T."/>
            <person name="Cizek A."/>
            <person name="Rychlik I."/>
        </authorList>
    </citation>
    <scope>NUCLEOTIDE SEQUENCE [LARGE SCALE GENOMIC DNA]</scope>
    <source>
        <strain evidence="4">An175</strain>
    </source>
</reference>
<dbReference type="InterPro" id="IPR013094">
    <property type="entry name" value="AB_hydrolase_3"/>
</dbReference>
<dbReference type="InterPro" id="IPR029058">
    <property type="entry name" value="AB_hydrolase_fold"/>
</dbReference>
<dbReference type="EMBL" id="NFKP01000027">
    <property type="protein sequence ID" value="OUP67735.1"/>
    <property type="molecule type" value="Genomic_DNA"/>
</dbReference>
<feature type="domain" description="Alpha/beta hydrolase fold-3" evidence="2">
    <location>
        <begin position="115"/>
        <end position="325"/>
    </location>
</feature>
<sequence>MPKNFSRLRREQRDRFRRFYRLRPGRARLGAQVARATERMVNLPIRKLRRAALRALSSPAFDIRKMYKAVRSVQTAAGRPPRLFYKPWDHIVRVDGRRVPVRLFAPRTNSRDSILLFFHGGGWVTGNIDSYDRVCANLSNITGRMVVSVDYRLAPEHRFPAAPEDCYAVARDIFTDLSLFMMTPRQITLIGDSAGANLAAAVSLMARDRGEFLPESQILIYPATAADHGPNSPFPSVHENGEGYLLTAKHIEEYMSLYISSEQDRCNPYFAPLEASDLSRQPQTLILTAQYDPLRDEGEAYGERLKLAGNRVEMHRIPDALHGFFSRSPRTQAARRAYGYINRFLCEVTHT</sequence>
<keyword evidence="1 3" id="KW-0378">Hydrolase</keyword>
<evidence type="ECO:0000313" key="4">
    <source>
        <dbReference type="Proteomes" id="UP000196386"/>
    </source>
</evidence>
<evidence type="ECO:0000259" key="2">
    <source>
        <dbReference type="Pfam" id="PF07859"/>
    </source>
</evidence>
<dbReference type="PANTHER" id="PTHR48081:SF8">
    <property type="entry name" value="ALPHA_BETA HYDROLASE FOLD-3 DOMAIN-CONTAINING PROTEIN-RELATED"/>
    <property type="match status" value="1"/>
</dbReference>
<dbReference type="Gene3D" id="3.40.50.1820">
    <property type="entry name" value="alpha/beta hydrolase"/>
    <property type="match status" value="1"/>
</dbReference>
<dbReference type="InterPro" id="IPR050300">
    <property type="entry name" value="GDXG_lipolytic_enzyme"/>
</dbReference>
<dbReference type="SUPFAM" id="SSF53474">
    <property type="entry name" value="alpha/beta-Hydrolases"/>
    <property type="match status" value="1"/>
</dbReference>
<dbReference type="AlphaFoldDB" id="A0A1Y4MTP3"/>
<protein>
    <submittedName>
        <fullName evidence="3">Alpha/beta hydrolase</fullName>
    </submittedName>
</protein>
<organism evidence="3 4">
    <name type="scientific">Anaerotruncus colihominis</name>
    <dbReference type="NCBI Taxonomy" id="169435"/>
    <lineage>
        <taxon>Bacteria</taxon>
        <taxon>Bacillati</taxon>
        <taxon>Bacillota</taxon>
        <taxon>Clostridia</taxon>
        <taxon>Eubacteriales</taxon>
        <taxon>Oscillospiraceae</taxon>
        <taxon>Anaerotruncus</taxon>
    </lineage>
</organism>
<dbReference type="PANTHER" id="PTHR48081">
    <property type="entry name" value="AB HYDROLASE SUPERFAMILY PROTEIN C4A8.06C"/>
    <property type="match status" value="1"/>
</dbReference>
<dbReference type="Pfam" id="PF07859">
    <property type="entry name" value="Abhydrolase_3"/>
    <property type="match status" value="1"/>
</dbReference>